<reference evidence="2 3" key="1">
    <citation type="submission" date="2016-11" db="EMBL/GenBank/DDBJ databases">
        <authorList>
            <person name="Jaros S."/>
            <person name="Januszkiewicz K."/>
            <person name="Wedrychowicz H."/>
        </authorList>
    </citation>
    <scope>NUCLEOTIDE SEQUENCE [LARGE SCALE GENOMIC DNA]</scope>
    <source>
        <strain evidence="2 3">DSM 19436</strain>
    </source>
</reference>
<dbReference type="GO" id="GO:0016301">
    <property type="term" value="F:kinase activity"/>
    <property type="evidence" value="ECO:0007669"/>
    <property type="project" value="UniProtKB-KW"/>
</dbReference>
<dbReference type="Pfam" id="PF00480">
    <property type="entry name" value="ROK"/>
    <property type="match status" value="1"/>
</dbReference>
<keyword evidence="2" id="KW-0418">Kinase</keyword>
<evidence type="ECO:0000313" key="2">
    <source>
        <dbReference type="EMBL" id="SHF95858.1"/>
    </source>
</evidence>
<organism evidence="2 3">
    <name type="scientific">Kaistia soli DSM 19436</name>
    <dbReference type="NCBI Taxonomy" id="1122133"/>
    <lineage>
        <taxon>Bacteria</taxon>
        <taxon>Pseudomonadati</taxon>
        <taxon>Pseudomonadota</taxon>
        <taxon>Alphaproteobacteria</taxon>
        <taxon>Hyphomicrobiales</taxon>
        <taxon>Kaistiaceae</taxon>
        <taxon>Kaistia</taxon>
    </lineage>
</organism>
<dbReference type="EMBL" id="FQUP01000003">
    <property type="protein sequence ID" value="SHF95858.1"/>
    <property type="molecule type" value="Genomic_DNA"/>
</dbReference>
<keyword evidence="2" id="KW-0808">Transferase</keyword>
<sequence>MSGRLAIAIDLGGTQLRAALVDGAKVLRRAAEPTDAVGGPDAVLDQMRRLIASVEGDADHAQVAGIGISAPGPLDGETGTILHIPTLPGWDDYPLCDRLRDITGRTVVLENDGISAAVGEWRHGAGQGLDHLVYVTVSTGIGGGVIADGRVLHGRRGMAGHVGHFTMTPDGPRCPCGVVGCFEAHASGTALGKRARAAAIAHPESALGALARDGHVDARHVVAAARDGDAVARALIDEEAWLLGRGFASLVHLYSPERVIMGGGVVSGFDLMEARIHHVMRENLMPAFRDVVVVPAGLGENAGLVGAAALILDQAL</sequence>
<dbReference type="InterPro" id="IPR000600">
    <property type="entry name" value="ROK"/>
</dbReference>
<dbReference type="SUPFAM" id="SSF53067">
    <property type="entry name" value="Actin-like ATPase domain"/>
    <property type="match status" value="1"/>
</dbReference>
<gene>
    <name evidence="2" type="ORF">SAMN02745157_3198</name>
</gene>
<evidence type="ECO:0000313" key="3">
    <source>
        <dbReference type="Proteomes" id="UP000184485"/>
    </source>
</evidence>
<dbReference type="Proteomes" id="UP000184485">
    <property type="component" value="Unassembled WGS sequence"/>
</dbReference>
<dbReference type="PANTHER" id="PTHR18964">
    <property type="entry name" value="ROK (REPRESSOR, ORF, KINASE) FAMILY"/>
    <property type="match status" value="1"/>
</dbReference>
<dbReference type="InterPro" id="IPR049874">
    <property type="entry name" value="ROK_cs"/>
</dbReference>
<proteinExistence type="inferred from homology"/>
<dbReference type="PANTHER" id="PTHR18964:SF149">
    <property type="entry name" value="BIFUNCTIONAL UDP-N-ACETYLGLUCOSAMINE 2-EPIMERASE_N-ACETYLMANNOSAMINE KINASE"/>
    <property type="match status" value="1"/>
</dbReference>
<dbReference type="AlphaFoldDB" id="A0A1M5FWH7"/>
<dbReference type="OrthoDB" id="9810372at2"/>
<keyword evidence="3" id="KW-1185">Reference proteome</keyword>
<protein>
    <submittedName>
        <fullName evidence="2">Glucokinase</fullName>
    </submittedName>
</protein>
<name>A0A1M5FWH7_9HYPH</name>
<dbReference type="STRING" id="1122133.SAMN02745157_3198"/>
<dbReference type="InterPro" id="IPR043129">
    <property type="entry name" value="ATPase_NBD"/>
</dbReference>
<evidence type="ECO:0000256" key="1">
    <source>
        <dbReference type="ARBA" id="ARBA00006479"/>
    </source>
</evidence>
<accession>A0A1M5FWH7</accession>
<dbReference type="RefSeq" id="WP_073054603.1">
    <property type="nucleotide sequence ID" value="NZ_FQUP01000003.1"/>
</dbReference>
<dbReference type="Gene3D" id="3.30.420.40">
    <property type="match status" value="2"/>
</dbReference>
<dbReference type="PROSITE" id="PS01125">
    <property type="entry name" value="ROK"/>
    <property type="match status" value="1"/>
</dbReference>
<comment type="similarity">
    <text evidence="1">Belongs to the ROK (NagC/XylR) family.</text>
</comment>